<dbReference type="InterPro" id="IPR013217">
    <property type="entry name" value="Methyltransf_12"/>
</dbReference>
<dbReference type="GeneID" id="27327044"/>
<evidence type="ECO:0000313" key="2">
    <source>
        <dbReference type="EMBL" id="KIV88023.1"/>
    </source>
</evidence>
<dbReference type="OMA" id="TNMHSEM"/>
<dbReference type="Gene3D" id="3.40.50.150">
    <property type="entry name" value="Vaccinia Virus protein VP39"/>
    <property type="match status" value="1"/>
</dbReference>
<dbReference type="OrthoDB" id="66144at2759"/>
<dbReference type="VEuPathDB" id="FungiDB:PV10_09199"/>
<proteinExistence type="predicted"/>
<dbReference type="EMBL" id="KN847527">
    <property type="protein sequence ID" value="KIV88023.1"/>
    <property type="molecule type" value="Genomic_DNA"/>
</dbReference>
<dbReference type="RefSeq" id="XP_016219597.1">
    <property type="nucleotide sequence ID" value="XM_016374326.1"/>
</dbReference>
<dbReference type="PANTHER" id="PTHR43464:SF52">
    <property type="entry name" value="PUTATIVE-RELATED"/>
    <property type="match status" value="1"/>
</dbReference>
<reference evidence="2 3" key="1">
    <citation type="submission" date="2015-01" db="EMBL/GenBank/DDBJ databases">
        <title>The Genome Sequence of Exophiala mesophila CBS40295.</title>
        <authorList>
            <consortium name="The Broad Institute Genomics Platform"/>
            <person name="Cuomo C."/>
            <person name="de Hoog S."/>
            <person name="Gorbushina A."/>
            <person name="Stielow B."/>
            <person name="Teixiera M."/>
            <person name="Abouelleil A."/>
            <person name="Chapman S.B."/>
            <person name="Priest M."/>
            <person name="Young S.K."/>
            <person name="Wortman J."/>
            <person name="Nusbaum C."/>
            <person name="Birren B."/>
        </authorList>
    </citation>
    <scope>NUCLEOTIDE SEQUENCE [LARGE SCALE GENOMIC DNA]</scope>
    <source>
        <strain evidence="2 3">CBS 40295</strain>
    </source>
</reference>
<dbReference type="SUPFAM" id="SSF53335">
    <property type="entry name" value="S-adenosyl-L-methionine-dependent methyltransferases"/>
    <property type="match status" value="1"/>
</dbReference>
<organism evidence="2 3">
    <name type="scientific">Exophiala mesophila</name>
    <name type="common">Black yeast-like fungus</name>
    <dbReference type="NCBI Taxonomy" id="212818"/>
    <lineage>
        <taxon>Eukaryota</taxon>
        <taxon>Fungi</taxon>
        <taxon>Dikarya</taxon>
        <taxon>Ascomycota</taxon>
        <taxon>Pezizomycotina</taxon>
        <taxon>Eurotiomycetes</taxon>
        <taxon>Chaetothyriomycetidae</taxon>
        <taxon>Chaetothyriales</taxon>
        <taxon>Herpotrichiellaceae</taxon>
        <taxon>Exophiala</taxon>
    </lineage>
</organism>
<dbReference type="InterPro" id="IPR029063">
    <property type="entry name" value="SAM-dependent_MTases_sf"/>
</dbReference>
<dbReference type="STRING" id="212818.A0A0D1ZMR0"/>
<evidence type="ECO:0000259" key="1">
    <source>
        <dbReference type="Pfam" id="PF08242"/>
    </source>
</evidence>
<accession>A0A0D1ZMR0</accession>
<evidence type="ECO:0000313" key="3">
    <source>
        <dbReference type="Proteomes" id="UP000054302"/>
    </source>
</evidence>
<keyword evidence="3" id="KW-1185">Reference proteome</keyword>
<dbReference type="GO" id="GO:0010420">
    <property type="term" value="F:polyprenyldihydroxybenzoate methyltransferase activity"/>
    <property type="evidence" value="ECO:0007669"/>
    <property type="project" value="TreeGrafter"/>
</dbReference>
<dbReference type="Proteomes" id="UP000054302">
    <property type="component" value="Unassembled WGS sequence"/>
</dbReference>
<dbReference type="PANTHER" id="PTHR43464">
    <property type="entry name" value="METHYLTRANSFERASE"/>
    <property type="match status" value="1"/>
</dbReference>
<name>A0A0D1ZMR0_EXOME</name>
<dbReference type="CDD" id="cd02440">
    <property type="entry name" value="AdoMet_MTases"/>
    <property type="match status" value="1"/>
</dbReference>
<dbReference type="HOGENOM" id="CLU_072385_0_0_1"/>
<sequence length="303" mass="33643">MFYLRCPREHPSVHTVFYICTDVLRSRLRFIHHLLEKFPLVPPLHMMAIPQIKDPSVRYLQTAQAYDLWAQVYDTDGNFLQALDSIEMKVLLPKALALVEESRPSRPWKLVDLGCGTGRNTAALLEVANSTIVGLDVSPGMLQVAKQRLSQLVGSNTLHVEVFDLIQHQTPPNVALGADLVVSTLVIEHVPSQIYFRQVASILKPGGILLLTNMHSDMGAISQAGFVDPTTGDKIRPTSYAHTLGDIMAEAEKNGLELVDEMEERCVNRDMVSKLGARSEKWVGVTVWFGGLLKRKPSGSNHD</sequence>
<dbReference type="AlphaFoldDB" id="A0A0D1ZMR0"/>
<feature type="domain" description="Methyltransferase type 12" evidence="1">
    <location>
        <begin position="111"/>
        <end position="209"/>
    </location>
</feature>
<protein>
    <recommendedName>
        <fullName evidence="1">Methyltransferase type 12 domain-containing protein</fullName>
    </recommendedName>
</protein>
<dbReference type="Pfam" id="PF08242">
    <property type="entry name" value="Methyltransf_12"/>
    <property type="match status" value="1"/>
</dbReference>
<gene>
    <name evidence="2" type="ORF">PV10_09199</name>
</gene>